<comment type="caution">
    <text evidence="1">The sequence shown here is derived from an EMBL/GenBank/DDBJ whole genome shotgun (WGS) entry which is preliminary data.</text>
</comment>
<name>A0A0C2JWL7_THEKT</name>
<organism evidence="1 2">
    <name type="scientific">Thelohanellus kitauei</name>
    <name type="common">Myxosporean</name>
    <dbReference type="NCBI Taxonomy" id="669202"/>
    <lineage>
        <taxon>Eukaryota</taxon>
        <taxon>Metazoa</taxon>
        <taxon>Cnidaria</taxon>
        <taxon>Myxozoa</taxon>
        <taxon>Myxosporea</taxon>
        <taxon>Bivalvulida</taxon>
        <taxon>Platysporina</taxon>
        <taxon>Myxobolidae</taxon>
        <taxon>Thelohanellus</taxon>
    </lineage>
</organism>
<keyword evidence="2" id="KW-1185">Reference proteome</keyword>
<reference evidence="1 2" key="1">
    <citation type="journal article" date="2014" name="Genome Biol. Evol.">
        <title>The genome of the myxosporean Thelohanellus kitauei shows adaptations to nutrient acquisition within its fish host.</title>
        <authorList>
            <person name="Yang Y."/>
            <person name="Xiong J."/>
            <person name="Zhou Z."/>
            <person name="Huo F."/>
            <person name="Miao W."/>
            <person name="Ran C."/>
            <person name="Liu Y."/>
            <person name="Zhang J."/>
            <person name="Feng J."/>
            <person name="Wang M."/>
            <person name="Wang M."/>
            <person name="Wang L."/>
            <person name="Yao B."/>
        </authorList>
    </citation>
    <scope>NUCLEOTIDE SEQUENCE [LARGE SCALE GENOMIC DNA]</scope>
    <source>
        <strain evidence="1">Wuqing</strain>
    </source>
</reference>
<sequence>MCVPSDAYEIFGVVDDALMKFSVHVKRTVSCQLVTTYHHTGMDMASDKLKASSRNSYFYLKSRTSSDYIGLDCLQCTRPIPIFKATIFSADNSCFVASYHRC</sequence>
<dbReference type="AlphaFoldDB" id="A0A0C2JWL7"/>
<proteinExistence type="predicted"/>
<protein>
    <submittedName>
        <fullName evidence="1">Uncharacterized protein</fullName>
    </submittedName>
</protein>
<gene>
    <name evidence="1" type="ORF">RF11_08230</name>
</gene>
<evidence type="ECO:0000313" key="2">
    <source>
        <dbReference type="Proteomes" id="UP000031668"/>
    </source>
</evidence>
<evidence type="ECO:0000313" key="1">
    <source>
        <dbReference type="EMBL" id="KII73858.1"/>
    </source>
</evidence>
<dbReference type="EMBL" id="JWZT01000640">
    <property type="protein sequence ID" value="KII73858.1"/>
    <property type="molecule type" value="Genomic_DNA"/>
</dbReference>
<accession>A0A0C2JWL7</accession>
<dbReference type="Proteomes" id="UP000031668">
    <property type="component" value="Unassembled WGS sequence"/>
</dbReference>